<feature type="region of interest" description="Disordered" evidence="1">
    <location>
        <begin position="1498"/>
        <end position="1527"/>
    </location>
</feature>
<keyword evidence="2" id="KW-0472">Membrane</keyword>
<feature type="compositionally biased region" description="Basic and acidic residues" evidence="1">
    <location>
        <begin position="692"/>
        <end position="705"/>
    </location>
</feature>
<feature type="compositionally biased region" description="Basic and acidic residues" evidence="1">
    <location>
        <begin position="948"/>
        <end position="968"/>
    </location>
</feature>
<feature type="compositionally biased region" description="Basic and acidic residues" evidence="1">
    <location>
        <begin position="221"/>
        <end position="230"/>
    </location>
</feature>
<dbReference type="STRING" id="1336337.A0A3N4JH61"/>
<feature type="compositionally biased region" description="Low complexity" evidence="1">
    <location>
        <begin position="514"/>
        <end position="525"/>
    </location>
</feature>
<reference evidence="3 4" key="1">
    <citation type="journal article" date="2018" name="Nat. Ecol. Evol.">
        <title>Pezizomycetes genomes reveal the molecular basis of ectomycorrhizal truffle lifestyle.</title>
        <authorList>
            <person name="Murat C."/>
            <person name="Payen T."/>
            <person name="Noel B."/>
            <person name="Kuo A."/>
            <person name="Morin E."/>
            <person name="Chen J."/>
            <person name="Kohler A."/>
            <person name="Krizsan K."/>
            <person name="Balestrini R."/>
            <person name="Da Silva C."/>
            <person name="Montanini B."/>
            <person name="Hainaut M."/>
            <person name="Levati E."/>
            <person name="Barry K.W."/>
            <person name="Belfiori B."/>
            <person name="Cichocki N."/>
            <person name="Clum A."/>
            <person name="Dockter R.B."/>
            <person name="Fauchery L."/>
            <person name="Guy J."/>
            <person name="Iotti M."/>
            <person name="Le Tacon F."/>
            <person name="Lindquist E.A."/>
            <person name="Lipzen A."/>
            <person name="Malagnac F."/>
            <person name="Mello A."/>
            <person name="Molinier V."/>
            <person name="Miyauchi S."/>
            <person name="Poulain J."/>
            <person name="Riccioni C."/>
            <person name="Rubini A."/>
            <person name="Sitrit Y."/>
            <person name="Splivallo R."/>
            <person name="Traeger S."/>
            <person name="Wang M."/>
            <person name="Zifcakova L."/>
            <person name="Wipf D."/>
            <person name="Zambonelli A."/>
            <person name="Paolocci F."/>
            <person name="Nowrousian M."/>
            <person name="Ottonello S."/>
            <person name="Baldrian P."/>
            <person name="Spatafora J.W."/>
            <person name="Henrissat B."/>
            <person name="Nagy L.G."/>
            <person name="Aury J.M."/>
            <person name="Wincker P."/>
            <person name="Grigoriev I.V."/>
            <person name="Bonfante P."/>
            <person name="Martin F.M."/>
        </authorList>
    </citation>
    <scope>NUCLEOTIDE SEQUENCE [LARGE SCALE GENOMIC DNA]</scope>
    <source>
        <strain evidence="3 4">120613-1</strain>
    </source>
</reference>
<feature type="compositionally biased region" description="Basic and acidic residues" evidence="1">
    <location>
        <begin position="545"/>
        <end position="558"/>
    </location>
</feature>
<feature type="compositionally biased region" description="Low complexity" evidence="1">
    <location>
        <begin position="1171"/>
        <end position="1184"/>
    </location>
</feature>
<feature type="region of interest" description="Disordered" evidence="1">
    <location>
        <begin position="1298"/>
        <end position="1349"/>
    </location>
</feature>
<gene>
    <name evidence="3" type="ORF">L873DRAFT_1793828</name>
</gene>
<feature type="compositionally biased region" description="Acidic residues" evidence="1">
    <location>
        <begin position="198"/>
        <end position="209"/>
    </location>
</feature>
<keyword evidence="4" id="KW-1185">Reference proteome</keyword>
<feature type="region of interest" description="Disordered" evidence="1">
    <location>
        <begin position="627"/>
        <end position="1075"/>
    </location>
</feature>
<feature type="compositionally biased region" description="Acidic residues" evidence="1">
    <location>
        <begin position="847"/>
        <end position="860"/>
    </location>
</feature>
<feature type="region of interest" description="Disordered" evidence="1">
    <location>
        <begin position="1"/>
        <end position="601"/>
    </location>
</feature>
<feature type="compositionally biased region" description="Basic and acidic residues" evidence="1">
    <location>
        <begin position="577"/>
        <end position="590"/>
    </location>
</feature>
<feature type="compositionally biased region" description="Basic and acidic residues" evidence="1">
    <location>
        <begin position="121"/>
        <end position="149"/>
    </location>
</feature>
<name>A0A3N4JH61_9PEZI</name>
<feature type="compositionally biased region" description="Basic and acidic residues" evidence="1">
    <location>
        <begin position="261"/>
        <end position="275"/>
    </location>
</feature>
<feature type="compositionally biased region" description="Low complexity" evidence="1">
    <location>
        <begin position="969"/>
        <end position="982"/>
    </location>
</feature>
<feature type="compositionally biased region" description="Basic and acidic residues" evidence="1">
    <location>
        <begin position="808"/>
        <end position="818"/>
    </location>
</feature>
<evidence type="ECO:0000313" key="3">
    <source>
        <dbReference type="EMBL" id="RPA93204.1"/>
    </source>
</evidence>
<feature type="compositionally biased region" description="Basic and acidic residues" evidence="1">
    <location>
        <begin position="158"/>
        <end position="197"/>
    </location>
</feature>
<keyword evidence="2" id="KW-0812">Transmembrane</keyword>
<feature type="compositionally biased region" description="Polar residues" evidence="1">
    <location>
        <begin position="1061"/>
        <end position="1072"/>
    </location>
</feature>
<evidence type="ECO:0000313" key="4">
    <source>
        <dbReference type="Proteomes" id="UP000276215"/>
    </source>
</evidence>
<feature type="compositionally biased region" description="Low complexity" evidence="1">
    <location>
        <begin position="835"/>
        <end position="846"/>
    </location>
</feature>
<evidence type="ECO:0000256" key="2">
    <source>
        <dbReference type="SAM" id="Phobius"/>
    </source>
</evidence>
<feature type="compositionally biased region" description="Polar residues" evidence="1">
    <location>
        <begin position="1515"/>
        <end position="1526"/>
    </location>
</feature>
<feature type="compositionally biased region" description="Basic and acidic residues" evidence="1">
    <location>
        <begin position="379"/>
        <end position="403"/>
    </location>
</feature>
<protein>
    <submittedName>
        <fullName evidence="3">Uncharacterized protein</fullName>
    </submittedName>
</protein>
<feature type="compositionally biased region" description="Polar residues" evidence="1">
    <location>
        <begin position="743"/>
        <end position="752"/>
    </location>
</feature>
<feature type="compositionally biased region" description="Acidic residues" evidence="1">
    <location>
        <begin position="276"/>
        <end position="291"/>
    </location>
</feature>
<evidence type="ECO:0000256" key="1">
    <source>
        <dbReference type="SAM" id="MobiDB-lite"/>
    </source>
</evidence>
<feature type="compositionally biased region" description="Acidic residues" evidence="1">
    <location>
        <begin position="1007"/>
        <end position="1016"/>
    </location>
</feature>
<accession>A0A3N4JH61</accession>
<feature type="compositionally biased region" description="Basic and acidic residues" evidence="1">
    <location>
        <begin position="454"/>
        <end position="466"/>
    </location>
</feature>
<dbReference type="OrthoDB" id="5873279at2759"/>
<keyword evidence="2" id="KW-1133">Transmembrane helix</keyword>
<feature type="compositionally biased region" description="Low complexity" evidence="1">
    <location>
        <begin position="467"/>
        <end position="476"/>
    </location>
</feature>
<dbReference type="EMBL" id="ML120458">
    <property type="protein sequence ID" value="RPA93204.1"/>
    <property type="molecule type" value="Genomic_DNA"/>
</dbReference>
<feature type="compositionally biased region" description="Acidic residues" evidence="1">
    <location>
        <begin position="641"/>
        <end position="651"/>
    </location>
</feature>
<feature type="compositionally biased region" description="Acidic residues" evidence="1">
    <location>
        <begin position="404"/>
        <end position="419"/>
    </location>
</feature>
<dbReference type="Proteomes" id="UP000276215">
    <property type="component" value="Unassembled WGS sequence"/>
</dbReference>
<feature type="compositionally biased region" description="Polar residues" evidence="1">
    <location>
        <begin position="70"/>
        <end position="80"/>
    </location>
</feature>
<feature type="region of interest" description="Disordered" evidence="1">
    <location>
        <begin position="1232"/>
        <end position="1252"/>
    </location>
</feature>
<proteinExistence type="predicted"/>
<feature type="compositionally biased region" description="Acidic residues" evidence="1">
    <location>
        <begin position="931"/>
        <end position="941"/>
    </location>
</feature>
<feature type="compositionally biased region" description="Basic and acidic residues" evidence="1">
    <location>
        <begin position="17"/>
        <end position="38"/>
    </location>
</feature>
<sequence>MSSTADSERPPAVSEKPLLDHITTDSPEDSHTDSENPAKLKNAKNIGTTTPEVEGEDNEPVAAVEDYPSTPVSTMDSSFQALPLTEERKEDSAPLPPTPEETEFSVSKEAEITSLPPPTEAEEKQLDDAEEPKVEVKENSDKAEDKTDSKPAGVTEVVRADEKIAVPESSEKNQGPSEEKVPDLKTEEKSLESPVEKVEEESTPEEEEPATISETPTALDASDHKTEVLRAAEPVEEDDDQPKDTPVAEVAEDVTENPVKGSKDEIKDESKRDPEALEEESIEESKEEAEPETTKPTEAEPPTIAVLPLTEPPKEEVTISSNVGEDTSDSKPAEESAEDAQEETKPVTDDLVGAEPQAVEVLPLTEPSKEEDDSPSVEADTKVESEPTEEFKEDTKVETKPEAEQEAEPEAAEISEPVEVEPAVPDVLPLTEAPKEEETPSIDVDAIPQSETAEEPKENETEEVLKAEQPTEALAEAAEETSEVPKSQKEAETPIATEAPPDDGPSQELKEAVAAEPEVPAVPEPSTEPEEPKEPESAPEFTEQSVEKVKEADSKSDIPQDNEQETQEVVQATPILDEVKPEGSEHKPADAESPPAVEDAEEVVPVEIQETNDAPIVPKTVVEEGISANAGPEESTGEGQEATEFEPEEVVTETSVGDDKPSDLAETPTVIVEKTIENQPSHGEDLGSDATEGQKEAFEKRKTDAELDEVIVTEEPPTPHIVPAEESISESTPAASEVGAKTKASSELTNEITAEPASNPAALEKEEDLARDEPVVISHGDAPPAEVEKAEGAVGYPSPDLQEVAAETLKEVEAENDGKPPVSTEQEHEEEPFSVEEPVAIAAVVAEIDDDAKDLSEEISTDPVPLSDSPSNPVSAPEGDKAPAVETEPEATEKVTEATAESSTVDESQIIEKPAEVAIEQVAPEVAKEDISEESTVEEPEVVVPTEMNDKVAEPASSKETEPEETVKVTEAAAEPTPLEEPQAIEEPTDIAPEPAFTPEVAKAEISEEPNVDEPEVAAATEMNGEVEEPASPKEPEETPATQEIAHPAEPVEEAPKESVADSSVGSDIQLDQDSHEGVVTANLMTPEDIQPAIKEEASTEVPEEELGFSVSPLPASQTIGNPIDLAPGEKIPEEFKVSVEDTVQVEDSPEPASGKLSEILPPVTDDKPTVQPESSVESQPEEQMFSVNPFPDSKTFGNPIDLQPGEPIPAYYLTQAFVADSVILDGEAFKKPSDKAPLAEEAKAEESDDDTGKKILAAGVGAGLVGLGTYAAVKSFDDKKTEAGKHSSEKVSLVAAPAVDPSAKSTSSPAQEQVLPVEVSSTTPVISKELREPPLVPKTDIGPTHPVDKSTQEIIEPVGTEVLDKKPLQASATNVPDKAMVSQSVGKSMPDNGDEVIAEPAPQNAPSAVHGVMVPDELVTKVMKDAETSETPAIVVSGPPNPITGSGTSEVIQPSSSEVAFDEASANKARESGEIFAHPVWNESVSPLLQYSLENTPEGVRKRRVPGSGGELSRPTSSGTDNISSTRHHRNIMNGFWHVVLFGWLGGFGRFFGGMFSKSKSRKQRR</sequence>
<feature type="region of interest" description="Disordered" evidence="1">
    <location>
        <begin position="1143"/>
        <end position="1203"/>
    </location>
</feature>
<organism evidence="3 4">
    <name type="scientific">Choiromyces venosus 120613-1</name>
    <dbReference type="NCBI Taxonomy" id="1336337"/>
    <lineage>
        <taxon>Eukaryota</taxon>
        <taxon>Fungi</taxon>
        <taxon>Dikarya</taxon>
        <taxon>Ascomycota</taxon>
        <taxon>Pezizomycotina</taxon>
        <taxon>Pezizomycetes</taxon>
        <taxon>Pezizales</taxon>
        <taxon>Tuberaceae</taxon>
        <taxon>Choiromyces</taxon>
    </lineage>
</organism>
<feature type="region of interest" description="Disordered" evidence="1">
    <location>
        <begin position="1097"/>
        <end position="1129"/>
    </location>
</feature>
<feature type="transmembrane region" description="Helical" evidence="2">
    <location>
        <begin position="1536"/>
        <end position="1557"/>
    </location>
</feature>